<evidence type="ECO:0000313" key="2">
    <source>
        <dbReference type="Proteomes" id="UP001385951"/>
    </source>
</evidence>
<name>A0AAW0G246_9APHY</name>
<organism evidence="1 2">
    <name type="scientific">Cerrena zonata</name>
    <dbReference type="NCBI Taxonomy" id="2478898"/>
    <lineage>
        <taxon>Eukaryota</taxon>
        <taxon>Fungi</taxon>
        <taxon>Dikarya</taxon>
        <taxon>Basidiomycota</taxon>
        <taxon>Agaricomycotina</taxon>
        <taxon>Agaricomycetes</taxon>
        <taxon>Polyporales</taxon>
        <taxon>Cerrenaceae</taxon>
        <taxon>Cerrena</taxon>
    </lineage>
</organism>
<keyword evidence="2" id="KW-1185">Reference proteome</keyword>
<dbReference type="Pfam" id="PF20174">
    <property type="entry name" value="DUF6540"/>
    <property type="match status" value="1"/>
</dbReference>
<comment type="caution">
    <text evidence="1">The sequence shown here is derived from an EMBL/GenBank/DDBJ whole genome shotgun (WGS) entry which is preliminary data.</text>
</comment>
<dbReference type="Proteomes" id="UP001385951">
    <property type="component" value="Unassembled WGS sequence"/>
</dbReference>
<proteinExistence type="predicted"/>
<accession>A0AAW0G246</accession>
<evidence type="ECO:0000313" key="1">
    <source>
        <dbReference type="EMBL" id="KAK7687306.1"/>
    </source>
</evidence>
<sequence length="165" mass="18459">MGLNAAQAPEIRDIFLLVYRGALFNAHWAIWVPSATHNHVGTSIHVTGSLREGFVHEFKRNYNPKETGRSVEVLPLGHVRADAIVDFPYFEDITFDITPIDQLEREALSVPAPGPSMRSSTATGPIRRIVVEDCQAWLKHYATHLVQLQLLSPEALEVLEQAPQK</sequence>
<gene>
    <name evidence="1" type="ORF">QCA50_009811</name>
</gene>
<dbReference type="AlphaFoldDB" id="A0AAW0G246"/>
<protein>
    <submittedName>
        <fullName evidence="1">Uncharacterized protein</fullName>
    </submittedName>
</protein>
<reference evidence="1 2" key="1">
    <citation type="submission" date="2022-09" db="EMBL/GenBank/DDBJ databases">
        <authorList>
            <person name="Palmer J.M."/>
        </authorList>
    </citation>
    <scope>NUCLEOTIDE SEQUENCE [LARGE SCALE GENOMIC DNA]</scope>
    <source>
        <strain evidence="1 2">DSM 7382</strain>
    </source>
</reference>
<dbReference type="EMBL" id="JASBNA010000014">
    <property type="protein sequence ID" value="KAK7687306.1"/>
    <property type="molecule type" value="Genomic_DNA"/>
</dbReference>
<dbReference type="InterPro" id="IPR046670">
    <property type="entry name" value="DUF6540"/>
</dbReference>